<reference evidence="1 2" key="1">
    <citation type="submission" date="2020-08" db="EMBL/GenBank/DDBJ databases">
        <title>Sequencing the genomes of 1000 actinobacteria strains.</title>
        <authorList>
            <person name="Klenk H.-P."/>
        </authorList>
    </citation>
    <scope>NUCLEOTIDE SEQUENCE [LARGE SCALE GENOMIC DNA]</scope>
    <source>
        <strain evidence="1 2">DSM 43582</strain>
    </source>
</reference>
<evidence type="ECO:0008006" key="3">
    <source>
        <dbReference type="Google" id="ProtNLM"/>
    </source>
</evidence>
<keyword evidence="2" id="KW-1185">Reference proteome</keyword>
<organism evidence="1 2">
    <name type="scientific">Nocardia transvalensis</name>
    <dbReference type="NCBI Taxonomy" id="37333"/>
    <lineage>
        <taxon>Bacteria</taxon>
        <taxon>Bacillati</taxon>
        <taxon>Actinomycetota</taxon>
        <taxon>Actinomycetes</taxon>
        <taxon>Mycobacteriales</taxon>
        <taxon>Nocardiaceae</taxon>
        <taxon>Nocardia</taxon>
    </lineage>
</organism>
<accession>A0A7W9P9Y1</accession>
<dbReference type="AlphaFoldDB" id="A0A7W9P9Y1"/>
<protein>
    <recommendedName>
        <fullName evidence="3">Bacterial Pleckstrin homology domain-containing protein</fullName>
    </recommendedName>
</protein>
<name>A0A7W9P9Y1_9NOCA</name>
<evidence type="ECO:0000313" key="2">
    <source>
        <dbReference type="Proteomes" id="UP000540412"/>
    </source>
</evidence>
<evidence type="ECO:0000313" key="1">
    <source>
        <dbReference type="EMBL" id="MBB5911903.1"/>
    </source>
</evidence>
<sequence>MVDIEVTGTTVTVHVRGAHRFLGLREQLRFDLTDVRAVAPAPVDSRPPWMRAPGTFFPGVIAAGTFRGKGRKEFWDTLFDGRALQIDLSGGDFTRLVIDVADPEAVRRMLTTAAAA</sequence>
<dbReference type="Proteomes" id="UP000540412">
    <property type="component" value="Unassembled WGS sequence"/>
</dbReference>
<comment type="caution">
    <text evidence="1">The sequence shown here is derived from an EMBL/GenBank/DDBJ whole genome shotgun (WGS) entry which is preliminary data.</text>
</comment>
<gene>
    <name evidence="1" type="ORF">BJY24_000770</name>
</gene>
<dbReference type="EMBL" id="JACHIT010000001">
    <property type="protein sequence ID" value="MBB5911903.1"/>
    <property type="molecule type" value="Genomic_DNA"/>
</dbReference>
<dbReference type="RefSeq" id="WP_040752920.1">
    <property type="nucleotide sequence ID" value="NZ_JACHIT010000001.1"/>
</dbReference>
<proteinExistence type="predicted"/>